<name>A0A0A9WHW4_LYGHE</name>
<organism evidence="13">
    <name type="scientific">Lygus hesperus</name>
    <name type="common">Western plant bug</name>
    <dbReference type="NCBI Taxonomy" id="30085"/>
    <lineage>
        <taxon>Eukaryota</taxon>
        <taxon>Metazoa</taxon>
        <taxon>Ecdysozoa</taxon>
        <taxon>Arthropoda</taxon>
        <taxon>Hexapoda</taxon>
        <taxon>Insecta</taxon>
        <taxon>Pterygota</taxon>
        <taxon>Neoptera</taxon>
        <taxon>Paraneoptera</taxon>
        <taxon>Hemiptera</taxon>
        <taxon>Heteroptera</taxon>
        <taxon>Panheteroptera</taxon>
        <taxon>Cimicomorpha</taxon>
        <taxon>Miridae</taxon>
        <taxon>Mirini</taxon>
        <taxon>Lygus</taxon>
    </lineage>
</organism>
<keyword evidence="6" id="KW-0256">Endoplasmic reticulum</keyword>
<evidence type="ECO:0000256" key="11">
    <source>
        <dbReference type="RuleBase" id="RU003718"/>
    </source>
</evidence>
<reference evidence="13" key="2">
    <citation type="submission" date="2014-07" db="EMBL/GenBank/DDBJ databases">
        <authorList>
            <person name="Hull J."/>
        </authorList>
    </citation>
    <scope>NUCLEOTIDE SEQUENCE</scope>
</reference>
<reference evidence="13" key="1">
    <citation type="journal article" date="2014" name="PLoS ONE">
        <title>Transcriptome-Based Identification of ABC Transporters in the Western Tarnished Plant Bug Lygus hesperus.</title>
        <authorList>
            <person name="Hull J.J."/>
            <person name="Chaney K."/>
            <person name="Geib S.M."/>
            <person name="Fabrick J.A."/>
            <person name="Brent C.S."/>
            <person name="Walsh D."/>
            <person name="Lavine L.C."/>
        </authorList>
    </citation>
    <scope>NUCLEOTIDE SEQUENCE</scope>
</reference>
<evidence type="ECO:0000256" key="6">
    <source>
        <dbReference type="ARBA" id="ARBA00022824"/>
    </source>
</evidence>
<evidence type="ECO:0000256" key="4">
    <source>
        <dbReference type="ARBA" id="ARBA00022679"/>
    </source>
</evidence>
<protein>
    <recommendedName>
        <fullName evidence="12">UDP-glucuronosyltransferase</fullName>
        <ecNumber evidence="12">2.4.1.17</ecNumber>
    </recommendedName>
</protein>
<evidence type="ECO:0000313" key="15">
    <source>
        <dbReference type="EMBL" id="JAG42841.1"/>
    </source>
</evidence>
<keyword evidence="9" id="KW-0325">Glycoprotein</keyword>
<sequence>MPWKSHHFVLKPLLKELANRGHEVHYFTPAPMANPPEGLKQFVVHDMQHESMSTLDGIDVANLNVFHSQSIVVTRLCAAILERTFKFDQVSMDLLKSNESYDAVMTEFTLGNEPAAYLAHKFEAVSILFTGFPDHPWVNELAGLTDNPSYMVSYYSTMMGKLNFWQRLYNTYITTSILLATYYDLWVTHQELADRVMRYEGWHNRPKLADMMGETALFLINTHPSTGLPYPKAPHVKEISGMHIEASPTLPKDLQEFMDDASHGVIYFSLGSVNDPAEMLKDGKFDAFLNVFRQLKQKVMWKVAPGMPDVQDPNIRLQTWYPQQAILAHENLKLFITHGGLQSMIEAIAHGVPVLGIPGFFDQLKNVAFMEHVGMGLSLTTDNITEKTVSRSINELLNNPTYREQAKIRQSLFKDRPKKPVDEAVYWIEYVLRHGNILRPASASMPFYQVYLLDVITTVILVSLITLWVTKQVLKAVFSMLRRTKKGEISLKKKLN</sequence>
<dbReference type="GO" id="GO:0016020">
    <property type="term" value="C:membrane"/>
    <property type="evidence" value="ECO:0007669"/>
    <property type="project" value="UniProtKB-SubCell"/>
</dbReference>
<dbReference type="Gene3D" id="3.40.50.2000">
    <property type="entry name" value="Glycogen Phosphorylase B"/>
    <property type="match status" value="1"/>
</dbReference>
<dbReference type="AlphaFoldDB" id="A0A0A9WHW4"/>
<evidence type="ECO:0000256" key="1">
    <source>
        <dbReference type="ARBA" id="ARBA00004240"/>
    </source>
</evidence>
<feature type="transmembrane region" description="Helical" evidence="12">
    <location>
        <begin position="448"/>
        <end position="470"/>
    </location>
</feature>
<proteinExistence type="inferred from homology"/>
<dbReference type="PANTHER" id="PTHR48043">
    <property type="entry name" value="EG:EG0003.4 PROTEIN-RELATED"/>
    <property type="match status" value="1"/>
</dbReference>
<keyword evidence="8 12" id="KW-0472">Membrane</keyword>
<comment type="similarity">
    <text evidence="2 11">Belongs to the UDP-glycosyltransferase family.</text>
</comment>
<evidence type="ECO:0000256" key="10">
    <source>
        <dbReference type="ARBA" id="ARBA00046288"/>
    </source>
</evidence>
<comment type="subcellular location">
    <subcellularLocation>
        <location evidence="10">Endomembrane system</location>
        <topology evidence="10">Single-pass type I membrane protein</topology>
    </subcellularLocation>
    <subcellularLocation>
        <location evidence="1">Endoplasmic reticulum</location>
    </subcellularLocation>
    <subcellularLocation>
        <location evidence="12">Membrane</location>
        <topology evidence="12">Single-pass membrane protein</topology>
    </subcellularLocation>
</comment>
<dbReference type="PANTHER" id="PTHR48043:SF145">
    <property type="entry name" value="FI06409P-RELATED"/>
    <property type="match status" value="1"/>
</dbReference>
<gene>
    <name evidence="13" type="primary">Ugt2b_1</name>
    <name evidence="14" type="synonym">Ugt2b_0</name>
    <name evidence="15" type="synonym">Ugt2b_2</name>
    <name evidence="13" type="ORF">CM83_62212</name>
    <name evidence="14" type="ORF">CM83_62213</name>
    <name evidence="15" type="ORF">CM83_62218</name>
</gene>
<dbReference type="EC" id="2.4.1.17" evidence="12"/>
<dbReference type="PROSITE" id="PS00375">
    <property type="entry name" value="UDPGT"/>
    <property type="match status" value="1"/>
</dbReference>
<evidence type="ECO:0000256" key="2">
    <source>
        <dbReference type="ARBA" id="ARBA00009995"/>
    </source>
</evidence>
<dbReference type="SUPFAM" id="SSF53756">
    <property type="entry name" value="UDP-Glycosyltransferase/glycogen phosphorylase"/>
    <property type="match status" value="1"/>
</dbReference>
<dbReference type="InterPro" id="IPR050271">
    <property type="entry name" value="UDP-glycosyltransferase"/>
</dbReference>
<evidence type="ECO:0000313" key="14">
    <source>
        <dbReference type="EMBL" id="JAG08025.1"/>
    </source>
</evidence>
<dbReference type="EMBL" id="GBHO01000763">
    <property type="protein sequence ID" value="JAG42841.1"/>
    <property type="molecule type" value="Transcribed_RNA"/>
</dbReference>
<keyword evidence="5 12" id="KW-0812">Transmembrane</keyword>
<evidence type="ECO:0000256" key="5">
    <source>
        <dbReference type="ARBA" id="ARBA00022692"/>
    </source>
</evidence>
<evidence type="ECO:0000313" key="13">
    <source>
        <dbReference type="EMBL" id="JAG08022.1"/>
    </source>
</evidence>
<dbReference type="InterPro" id="IPR035595">
    <property type="entry name" value="UDP_glycos_trans_CS"/>
</dbReference>
<keyword evidence="4 11" id="KW-0808">Transferase</keyword>
<dbReference type="GO" id="GO:0005783">
    <property type="term" value="C:endoplasmic reticulum"/>
    <property type="evidence" value="ECO:0007669"/>
    <property type="project" value="UniProtKB-SubCell"/>
</dbReference>
<dbReference type="CDD" id="cd03784">
    <property type="entry name" value="GT1_Gtf-like"/>
    <property type="match status" value="1"/>
</dbReference>
<evidence type="ECO:0000256" key="9">
    <source>
        <dbReference type="ARBA" id="ARBA00023180"/>
    </source>
</evidence>
<keyword evidence="3 11" id="KW-0328">Glycosyltransferase</keyword>
<evidence type="ECO:0000256" key="8">
    <source>
        <dbReference type="ARBA" id="ARBA00023136"/>
    </source>
</evidence>
<dbReference type="InterPro" id="IPR002213">
    <property type="entry name" value="UDP_glucos_trans"/>
</dbReference>
<dbReference type="Pfam" id="PF00201">
    <property type="entry name" value="UDPGT"/>
    <property type="match status" value="1"/>
</dbReference>
<comment type="catalytic activity">
    <reaction evidence="12">
        <text>glucuronate acceptor + UDP-alpha-D-glucuronate = acceptor beta-D-glucuronoside + UDP + H(+)</text>
        <dbReference type="Rhea" id="RHEA:21032"/>
        <dbReference type="ChEBI" id="CHEBI:15378"/>
        <dbReference type="ChEBI" id="CHEBI:58052"/>
        <dbReference type="ChEBI" id="CHEBI:58223"/>
        <dbReference type="ChEBI" id="CHEBI:132367"/>
        <dbReference type="ChEBI" id="CHEBI:132368"/>
        <dbReference type="EC" id="2.4.1.17"/>
    </reaction>
</comment>
<dbReference type="EMBL" id="GBHO01035582">
    <property type="protein sequence ID" value="JAG08022.1"/>
    <property type="molecule type" value="Transcribed_RNA"/>
</dbReference>
<evidence type="ECO:0000256" key="3">
    <source>
        <dbReference type="ARBA" id="ARBA00022676"/>
    </source>
</evidence>
<evidence type="ECO:0000256" key="12">
    <source>
        <dbReference type="RuleBase" id="RU362059"/>
    </source>
</evidence>
<dbReference type="EMBL" id="GBHO01035579">
    <property type="protein sequence ID" value="JAG08025.1"/>
    <property type="molecule type" value="Transcribed_RNA"/>
</dbReference>
<dbReference type="FunFam" id="3.40.50.2000:FF:000050">
    <property type="entry name" value="UDP-glucuronosyltransferase"/>
    <property type="match status" value="1"/>
</dbReference>
<dbReference type="GO" id="GO:0015020">
    <property type="term" value="F:glucuronosyltransferase activity"/>
    <property type="evidence" value="ECO:0007669"/>
    <property type="project" value="UniProtKB-EC"/>
</dbReference>
<evidence type="ECO:0000256" key="7">
    <source>
        <dbReference type="ARBA" id="ARBA00022989"/>
    </source>
</evidence>
<keyword evidence="7 12" id="KW-1133">Transmembrane helix</keyword>
<accession>A0A0A9WHW4</accession>